<dbReference type="InterPro" id="IPR036640">
    <property type="entry name" value="ABC1_TM_sf"/>
</dbReference>
<dbReference type="SUPFAM" id="SSF90123">
    <property type="entry name" value="ABC transporter transmembrane region"/>
    <property type="match status" value="1"/>
</dbReference>
<keyword evidence="13" id="KW-1185">Reference proteome</keyword>
<dbReference type="Proteomes" id="UP000501891">
    <property type="component" value="Chromosome"/>
</dbReference>
<dbReference type="KEGG" id="acru:HHL28_09325"/>
<dbReference type="PANTHER" id="PTHR24221">
    <property type="entry name" value="ATP-BINDING CASSETTE SUB-FAMILY B"/>
    <property type="match status" value="1"/>
</dbReference>
<keyword evidence="7 9" id="KW-1133">Transmembrane helix</keyword>
<sequence>MPARVDPPPRRGLRALWSLAARWPGPLAAVIGLGILSSLFEGIGLSLFIPLLHSFADAPLPVGGDLVGRLAALGQGIPEDWRMPAIVLAIFGCICLKSLLQYAGSTAASWLAGQAGHRLRSQLFHRFLGMSQACFEGQRSSTLMNGLATETWSATRALSVLLAAIANVCTILLFVALLLAINWRATLVVAGALGGIALLVHLVTRRARRLSAAGVAANKAFADRMWEALGGMRVIRAFGQEEREAERFAAASERVRHSFFRMERMTALASPLFESLSALLVLGMLAALLVQDRGALPSMAAFALILYRLQPQVRQLIAHRTALSTLAGPVAEVFGLLHPAERDVIRGGTGVPGPLTRGVAFDRVTFGYGEGEPALREASFTIPAGKVTAVVGPSGAGKSTVAGLLCRFFDPQDGTILVDGTPLPALDLRAWRRRIGVVAQDVVLFSGTVHDNIAYGRPDATRAEVEQAARMAQADGFIAALPQGFDTPLGDRAMRLSGGQRQRIALARAMLCQPDVLLLDEATAALDSRAEHLVREALETFRQGRTVLVITHRLDSLALADHIVVLDQGRVVEQGAYATLLARRGLFAQLHAYQERPAQAAGARQTAG</sequence>
<evidence type="ECO:0000256" key="6">
    <source>
        <dbReference type="ARBA" id="ARBA00022840"/>
    </source>
</evidence>
<dbReference type="PROSITE" id="PS50893">
    <property type="entry name" value="ABC_TRANSPORTER_2"/>
    <property type="match status" value="1"/>
</dbReference>
<proteinExistence type="predicted"/>
<evidence type="ECO:0000256" key="7">
    <source>
        <dbReference type="ARBA" id="ARBA00022989"/>
    </source>
</evidence>
<dbReference type="PROSITE" id="PS50929">
    <property type="entry name" value="ABC_TM1F"/>
    <property type="match status" value="1"/>
</dbReference>
<evidence type="ECO:0000259" key="11">
    <source>
        <dbReference type="PROSITE" id="PS50929"/>
    </source>
</evidence>
<evidence type="ECO:0000313" key="13">
    <source>
        <dbReference type="Proteomes" id="UP000501891"/>
    </source>
</evidence>
<name>A0A858R7U2_9PROT</name>
<reference evidence="12" key="1">
    <citation type="submission" date="2020-04" db="EMBL/GenBank/DDBJ databases">
        <title>A desert anoxygenic phototrophic bacterium fixes CO2 using RubisCO under aerobic conditions.</title>
        <authorList>
            <person name="Tang K."/>
        </authorList>
    </citation>
    <scope>NUCLEOTIDE SEQUENCE [LARGE SCALE GENOMIC DNA]</scope>
    <source>
        <strain evidence="12">MIMtkB3</strain>
    </source>
</reference>
<dbReference type="InterPro" id="IPR039421">
    <property type="entry name" value="Type_1_exporter"/>
</dbReference>
<dbReference type="SUPFAM" id="SSF52540">
    <property type="entry name" value="P-loop containing nucleoside triphosphate hydrolases"/>
    <property type="match status" value="1"/>
</dbReference>
<keyword evidence="2" id="KW-0813">Transport</keyword>
<dbReference type="PANTHER" id="PTHR24221:SF654">
    <property type="entry name" value="ATP-BINDING CASSETTE SUB-FAMILY B MEMBER 6"/>
    <property type="match status" value="1"/>
</dbReference>
<feature type="transmembrane region" description="Helical" evidence="9">
    <location>
        <begin position="266"/>
        <end position="288"/>
    </location>
</feature>
<feature type="domain" description="ABC transporter" evidence="10">
    <location>
        <begin position="359"/>
        <end position="593"/>
    </location>
</feature>
<dbReference type="EMBL" id="CP051775">
    <property type="protein sequence ID" value="QJE73263.1"/>
    <property type="molecule type" value="Genomic_DNA"/>
</dbReference>
<evidence type="ECO:0000256" key="2">
    <source>
        <dbReference type="ARBA" id="ARBA00022448"/>
    </source>
</evidence>
<dbReference type="AlphaFoldDB" id="A0A858R7U2"/>
<dbReference type="GO" id="GO:0034040">
    <property type="term" value="F:ATPase-coupled lipid transmembrane transporter activity"/>
    <property type="evidence" value="ECO:0007669"/>
    <property type="project" value="TreeGrafter"/>
</dbReference>
<dbReference type="InterPro" id="IPR011527">
    <property type="entry name" value="ABC1_TM_dom"/>
</dbReference>
<evidence type="ECO:0000256" key="5">
    <source>
        <dbReference type="ARBA" id="ARBA00022741"/>
    </source>
</evidence>
<evidence type="ECO:0000256" key="4">
    <source>
        <dbReference type="ARBA" id="ARBA00022692"/>
    </source>
</evidence>
<dbReference type="GO" id="GO:0016887">
    <property type="term" value="F:ATP hydrolysis activity"/>
    <property type="evidence" value="ECO:0007669"/>
    <property type="project" value="InterPro"/>
</dbReference>
<dbReference type="Pfam" id="PF00664">
    <property type="entry name" value="ABC_membrane"/>
    <property type="match status" value="1"/>
</dbReference>
<protein>
    <submittedName>
        <fullName evidence="12">ABC transporter ATP-binding protein</fullName>
    </submittedName>
</protein>
<feature type="domain" description="ABC transmembrane type-1" evidence="11">
    <location>
        <begin position="28"/>
        <end position="325"/>
    </location>
</feature>
<evidence type="ECO:0000256" key="1">
    <source>
        <dbReference type="ARBA" id="ARBA00004651"/>
    </source>
</evidence>
<dbReference type="FunFam" id="3.40.50.300:FF:000221">
    <property type="entry name" value="Multidrug ABC transporter ATP-binding protein"/>
    <property type="match status" value="1"/>
</dbReference>
<feature type="transmembrane region" description="Helical" evidence="9">
    <location>
        <begin position="27"/>
        <end position="52"/>
    </location>
</feature>
<dbReference type="Gene3D" id="3.40.50.300">
    <property type="entry name" value="P-loop containing nucleotide triphosphate hydrolases"/>
    <property type="match status" value="1"/>
</dbReference>
<evidence type="ECO:0000256" key="9">
    <source>
        <dbReference type="SAM" id="Phobius"/>
    </source>
</evidence>
<evidence type="ECO:0000256" key="8">
    <source>
        <dbReference type="ARBA" id="ARBA00023136"/>
    </source>
</evidence>
<dbReference type="InterPro" id="IPR027417">
    <property type="entry name" value="P-loop_NTPase"/>
</dbReference>
<dbReference type="PROSITE" id="PS00211">
    <property type="entry name" value="ABC_TRANSPORTER_1"/>
    <property type="match status" value="1"/>
</dbReference>
<keyword evidence="4 9" id="KW-0812">Transmembrane</keyword>
<gene>
    <name evidence="12" type="ORF">HHL28_09325</name>
</gene>
<accession>A0A858R7U2</accession>
<dbReference type="SMART" id="SM00382">
    <property type="entry name" value="AAA"/>
    <property type="match status" value="1"/>
</dbReference>
<evidence type="ECO:0000313" key="12">
    <source>
        <dbReference type="EMBL" id="QJE73263.1"/>
    </source>
</evidence>
<keyword evidence="6 12" id="KW-0067">ATP-binding</keyword>
<organism evidence="12 13">
    <name type="scientific">Aerophototrophica crusticola</name>
    <dbReference type="NCBI Taxonomy" id="1709002"/>
    <lineage>
        <taxon>Bacteria</taxon>
        <taxon>Pseudomonadati</taxon>
        <taxon>Pseudomonadota</taxon>
        <taxon>Alphaproteobacteria</taxon>
        <taxon>Rhodospirillales</taxon>
        <taxon>Rhodospirillaceae</taxon>
        <taxon>Aerophototrophica</taxon>
    </lineage>
</organism>
<evidence type="ECO:0000256" key="3">
    <source>
        <dbReference type="ARBA" id="ARBA00022475"/>
    </source>
</evidence>
<dbReference type="InterPro" id="IPR003439">
    <property type="entry name" value="ABC_transporter-like_ATP-bd"/>
</dbReference>
<feature type="transmembrane region" description="Helical" evidence="9">
    <location>
        <begin position="160"/>
        <end position="181"/>
    </location>
</feature>
<keyword evidence="5" id="KW-0547">Nucleotide-binding</keyword>
<dbReference type="Pfam" id="PF00005">
    <property type="entry name" value="ABC_tran"/>
    <property type="match status" value="1"/>
</dbReference>
<dbReference type="InterPro" id="IPR003593">
    <property type="entry name" value="AAA+_ATPase"/>
</dbReference>
<dbReference type="Gene3D" id="1.20.1560.10">
    <property type="entry name" value="ABC transporter type 1, transmembrane domain"/>
    <property type="match status" value="1"/>
</dbReference>
<evidence type="ECO:0000259" key="10">
    <source>
        <dbReference type="PROSITE" id="PS50893"/>
    </source>
</evidence>
<dbReference type="GO" id="GO:0140359">
    <property type="term" value="F:ABC-type transporter activity"/>
    <property type="evidence" value="ECO:0007669"/>
    <property type="project" value="InterPro"/>
</dbReference>
<dbReference type="GO" id="GO:0005524">
    <property type="term" value="F:ATP binding"/>
    <property type="evidence" value="ECO:0007669"/>
    <property type="project" value="UniProtKB-KW"/>
</dbReference>
<feature type="transmembrane region" description="Helical" evidence="9">
    <location>
        <begin position="187"/>
        <end position="204"/>
    </location>
</feature>
<dbReference type="GO" id="GO:0005886">
    <property type="term" value="C:plasma membrane"/>
    <property type="evidence" value="ECO:0007669"/>
    <property type="project" value="UniProtKB-SubCell"/>
</dbReference>
<dbReference type="InterPro" id="IPR017871">
    <property type="entry name" value="ABC_transporter-like_CS"/>
</dbReference>
<keyword evidence="3" id="KW-1003">Cell membrane</keyword>
<comment type="subcellular location">
    <subcellularLocation>
        <location evidence="1">Cell membrane</location>
        <topology evidence="1">Multi-pass membrane protein</topology>
    </subcellularLocation>
</comment>
<keyword evidence="8 9" id="KW-0472">Membrane</keyword>